<dbReference type="SUPFAM" id="SSF46785">
    <property type="entry name" value="Winged helix' DNA-binding domain"/>
    <property type="match status" value="1"/>
</dbReference>
<dbReference type="InterPro" id="IPR036388">
    <property type="entry name" value="WH-like_DNA-bd_sf"/>
</dbReference>
<evidence type="ECO:0000313" key="2">
    <source>
        <dbReference type="Proteomes" id="UP000332487"/>
    </source>
</evidence>
<accession>C7DHB2</accession>
<dbReference type="AlphaFoldDB" id="C7DHB2"/>
<sequence length="140" mass="16382">MKSIIIRSVEKPRDNHPQVLIKWFCEVFGLANDDEDNGIEEQILLRFAKAAYQGHGISSSELKLDKDIARSTVIYHLNRLMDMGIIIKRGRKYYLRAMDMSKTIEEIEYDLNREIMKMLDTAKEMDKLFEKGARQRKASL</sequence>
<evidence type="ECO:0000313" key="1">
    <source>
        <dbReference type="EMBL" id="EET90014.1"/>
    </source>
</evidence>
<name>C7DHB2_MICA2</name>
<dbReference type="InterPro" id="IPR036390">
    <property type="entry name" value="WH_DNA-bd_sf"/>
</dbReference>
<dbReference type="EMBL" id="GG697240">
    <property type="protein sequence ID" value="EET90014.1"/>
    <property type="molecule type" value="Genomic_DNA"/>
</dbReference>
<protein>
    <recommendedName>
        <fullName evidence="3">HTH arsR-type domain-containing protein</fullName>
    </recommendedName>
</protein>
<dbReference type="Proteomes" id="UP000332487">
    <property type="component" value="Unassembled WGS sequence"/>
</dbReference>
<organism evidence="1 2">
    <name type="scientific">Candidatus Micrarchaeum acidiphilum ARMAN-2</name>
    <dbReference type="NCBI Taxonomy" id="425595"/>
    <lineage>
        <taxon>Archaea</taxon>
        <taxon>Candidatus Micrarchaeota</taxon>
        <taxon>Candidatus Micrarchaeia</taxon>
        <taxon>Candidatus Micrarchaeales</taxon>
        <taxon>Candidatus Micrarchaeaceae</taxon>
        <taxon>Candidatus Micrarchaeum</taxon>
    </lineage>
</organism>
<reference evidence="1 2" key="2">
    <citation type="journal article" date="2010" name="Proc. Natl. Acad. Sci. U.S.A.">
        <title>Enigmatic, ultrasmall, uncultivated Archaea.</title>
        <authorList>
            <person name="Baker B.J."/>
            <person name="Comolli L.R."/>
            <person name="Dick G.J."/>
            <person name="Hauser L.J."/>
            <person name="Hyatt D."/>
            <person name="Dill B.D."/>
            <person name="Land M.L."/>
            <person name="Verberkmoes N.C."/>
            <person name="Hettich R.L."/>
            <person name="Banfield J.F."/>
        </authorList>
    </citation>
    <scope>NUCLEOTIDE SEQUENCE [LARGE SCALE GENOMIC DNA]</scope>
    <source>
        <strain evidence="1">ARMAN-2</strain>
    </source>
</reference>
<proteinExistence type="predicted"/>
<dbReference type="Gene3D" id="1.10.10.10">
    <property type="entry name" value="Winged helix-like DNA-binding domain superfamily/Winged helix DNA-binding domain"/>
    <property type="match status" value="1"/>
</dbReference>
<gene>
    <name evidence="1" type="ORF">UNLARM2_0458</name>
</gene>
<evidence type="ECO:0008006" key="3">
    <source>
        <dbReference type="Google" id="ProtNLM"/>
    </source>
</evidence>
<reference evidence="1 2" key="1">
    <citation type="journal article" date="2009" name="Genome Biol.">
        <title>Community-wide analysis of microbial genome sequence signatures.</title>
        <authorList>
            <person name="Dick G.J."/>
            <person name="Andersson A.F."/>
            <person name="Baker B.J."/>
            <person name="Simmons S.L."/>
            <person name="Thomas B.C."/>
            <person name="Yelton A.P."/>
            <person name="Banfield J.F."/>
        </authorList>
    </citation>
    <scope>NUCLEOTIDE SEQUENCE [LARGE SCALE GENOMIC DNA]</scope>
    <source>
        <strain evidence="1">ARMAN-2</strain>
    </source>
</reference>
<keyword evidence="2" id="KW-1185">Reference proteome</keyword>